<name>A0A8J3Z7B7_9ACTN</name>
<proteinExistence type="predicted"/>
<dbReference type="RefSeq" id="WP_203995131.1">
    <property type="nucleotide sequence ID" value="NZ_BOPG01000024.1"/>
</dbReference>
<sequence>MTTDRVHLRDIWTLTWRDVDPAARPAFDPAGVADLVRSLPPAADVPPPGTDWRLTGFWFDRMTEALVERLGVWVVGWWYTVAIEDHPRYGVGPLWRGQRPAVTTPAETLSRIADAVVAWHELLVELATDARGRFAAAAPAAAPAADGAVEPPAWRAVWDNGRRAVYPGDRPVRRLRYPAELTWADVDPGNLDFDPATVPAVVADLVAASAPPAPRADWRLQDLWLENLTSGLVDRYGPWAAGWRWSVGEGDLDGGPVGSWCCFGHSVTTPEATAATISAALVEWYDWLADLAERFDRFLPLPVGDLDGWERAVAHLVTAVGDRTRYESAWYGCCEIALGWFLDAAGVGAARHGELLEHAIGGRFESWVEPPRSVVESVAGDVARRMARRMARRTGR</sequence>
<evidence type="ECO:0000313" key="1">
    <source>
        <dbReference type="EMBL" id="GIJ56571.1"/>
    </source>
</evidence>
<dbReference type="Proteomes" id="UP000612585">
    <property type="component" value="Unassembled WGS sequence"/>
</dbReference>
<accession>A0A8J3Z7B7</accession>
<protein>
    <submittedName>
        <fullName evidence="1">Uncharacterized protein</fullName>
    </submittedName>
</protein>
<comment type="caution">
    <text evidence="1">The sequence shown here is derived from an EMBL/GenBank/DDBJ whole genome shotgun (WGS) entry which is preliminary data.</text>
</comment>
<gene>
    <name evidence="1" type="ORF">Vau01_040870</name>
</gene>
<evidence type="ECO:0000313" key="2">
    <source>
        <dbReference type="Proteomes" id="UP000612585"/>
    </source>
</evidence>
<organism evidence="1 2">
    <name type="scientific">Virgisporangium aurantiacum</name>
    <dbReference type="NCBI Taxonomy" id="175570"/>
    <lineage>
        <taxon>Bacteria</taxon>
        <taxon>Bacillati</taxon>
        <taxon>Actinomycetota</taxon>
        <taxon>Actinomycetes</taxon>
        <taxon>Micromonosporales</taxon>
        <taxon>Micromonosporaceae</taxon>
        <taxon>Virgisporangium</taxon>
    </lineage>
</organism>
<dbReference type="EMBL" id="BOPG01000024">
    <property type="protein sequence ID" value="GIJ56571.1"/>
    <property type="molecule type" value="Genomic_DNA"/>
</dbReference>
<dbReference type="AlphaFoldDB" id="A0A8J3Z7B7"/>
<reference evidence="1" key="1">
    <citation type="submission" date="2021-01" db="EMBL/GenBank/DDBJ databases">
        <title>Whole genome shotgun sequence of Virgisporangium aurantiacum NBRC 16421.</title>
        <authorList>
            <person name="Komaki H."/>
            <person name="Tamura T."/>
        </authorList>
    </citation>
    <scope>NUCLEOTIDE SEQUENCE</scope>
    <source>
        <strain evidence="1">NBRC 16421</strain>
    </source>
</reference>
<keyword evidence="2" id="KW-1185">Reference proteome</keyword>